<organism evidence="1 2">
    <name type="scientific">Thermofilum pendens (strain DSM 2475 / Hrk 5)</name>
    <dbReference type="NCBI Taxonomy" id="368408"/>
    <lineage>
        <taxon>Archaea</taxon>
        <taxon>Thermoproteota</taxon>
        <taxon>Thermoprotei</taxon>
        <taxon>Thermofilales</taxon>
        <taxon>Thermofilaceae</taxon>
        <taxon>Thermofilum</taxon>
    </lineage>
</organism>
<sequence>MGDGERRPSKFVSSRRIRAFFTREGDVLYLDLDGETYSGVGDFVPIPVGKLRGLRLEEIPEGVSIEPVEYMEKNIFYILRMGSLFTYEVKVNRGGVEVSVDEWFSEWRSYIGIEAYQEALLSVLKELMDSGFVSYVDLESGEEMLYVSFVVPLPGSLTVFKALKVVRRLVRELELEVTRRASILALREAKRKLRRIAERGLEESFLERVSRIFYSGVGGGEEGISKKSK</sequence>
<dbReference type="HOGENOM" id="CLU_1207672_0_0_2"/>
<dbReference type="EnsemblBacteria" id="ABL77429">
    <property type="protein sequence ID" value="ABL77429"/>
    <property type="gene ID" value="Tpen_0019"/>
</dbReference>
<evidence type="ECO:0000313" key="1">
    <source>
        <dbReference type="EMBL" id="ABL77429.1"/>
    </source>
</evidence>
<accession>A1RW49</accession>
<dbReference type="KEGG" id="tpe:Tpen_0019"/>
<dbReference type="EMBL" id="CP000505">
    <property type="protein sequence ID" value="ABL77429.1"/>
    <property type="molecule type" value="Genomic_DNA"/>
</dbReference>
<evidence type="ECO:0000313" key="2">
    <source>
        <dbReference type="Proteomes" id="UP000000641"/>
    </source>
</evidence>
<dbReference type="STRING" id="368408.Tpen_0019"/>
<gene>
    <name evidence="1" type="ordered locus">Tpen_0019</name>
</gene>
<reference evidence="2" key="1">
    <citation type="journal article" date="2008" name="J. Bacteriol.">
        <title>Genome sequence of Thermofilum pendens reveals an exceptional loss of biosynthetic pathways without genome reduction.</title>
        <authorList>
            <person name="Anderson I."/>
            <person name="Rodriguez J."/>
            <person name="Susanti D."/>
            <person name="Porat I."/>
            <person name="Reich C."/>
            <person name="Ulrich L.E."/>
            <person name="Elkins J.G."/>
            <person name="Mavromatis K."/>
            <person name="Lykidis A."/>
            <person name="Kim E."/>
            <person name="Thompson L.S."/>
            <person name="Nolan M."/>
            <person name="Land M."/>
            <person name="Copeland A."/>
            <person name="Lapidus A."/>
            <person name="Lucas S."/>
            <person name="Detter C."/>
            <person name="Zhulin I.B."/>
            <person name="Olsen G.J."/>
            <person name="Whitman W."/>
            <person name="Mukhopadhyay B."/>
            <person name="Bristow J."/>
            <person name="Kyrpides N."/>
        </authorList>
    </citation>
    <scope>NUCLEOTIDE SEQUENCE [LARGE SCALE GENOMIC DNA]</scope>
    <source>
        <strain evidence="2">DSM 2475 / Hrk 5</strain>
    </source>
</reference>
<name>A1RW49_THEPD</name>
<protein>
    <submittedName>
        <fullName evidence="1">Uncharacterized protein</fullName>
    </submittedName>
</protein>
<dbReference type="Proteomes" id="UP000000641">
    <property type="component" value="Chromosome"/>
</dbReference>
<dbReference type="AlphaFoldDB" id="A1RW49"/>
<proteinExistence type="predicted"/>
<keyword evidence="2" id="KW-1185">Reference proteome</keyword>